<dbReference type="Proteomes" id="UP000886523">
    <property type="component" value="Unassembled WGS sequence"/>
</dbReference>
<evidence type="ECO:0000256" key="3">
    <source>
        <dbReference type="ARBA" id="ARBA00022833"/>
    </source>
</evidence>
<name>A0A9P6DZ92_9AGAM</name>
<keyword evidence="8" id="KW-1185">Reference proteome</keyword>
<accession>A0A9P6DZ92</accession>
<evidence type="ECO:0000256" key="4">
    <source>
        <dbReference type="PROSITE-ProRule" id="PRU00207"/>
    </source>
</evidence>
<dbReference type="PROSITE" id="PS50145">
    <property type="entry name" value="ZF_TRAF"/>
    <property type="match status" value="1"/>
</dbReference>
<gene>
    <name evidence="7" type="ORF">BS47DRAFT_1287241</name>
</gene>
<feature type="zinc finger region" description="TRAF-type" evidence="4">
    <location>
        <begin position="109"/>
        <end position="155"/>
    </location>
</feature>
<dbReference type="Pfam" id="PF13923">
    <property type="entry name" value="zf-C3HC4_2"/>
    <property type="match status" value="1"/>
</dbReference>
<evidence type="ECO:0000256" key="2">
    <source>
        <dbReference type="ARBA" id="ARBA00022771"/>
    </source>
</evidence>
<feature type="compositionally biased region" description="Polar residues" evidence="5">
    <location>
        <begin position="415"/>
        <end position="430"/>
    </location>
</feature>
<keyword evidence="1 4" id="KW-0479">Metal-binding</keyword>
<dbReference type="InterPro" id="IPR013083">
    <property type="entry name" value="Znf_RING/FYVE/PHD"/>
</dbReference>
<organism evidence="7 8">
    <name type="scientific">Hydnum rufescens UP504</name>
    <dbReference type="NCBI Taxonomy" id="1448309"/>
    <lineage>
        <taxon>Eukaryota</taxon>
        <taxon>Fungi</taxon>
        <taxon>Dikarya</taxon>
        <taxon>Basidiomycota</taxon>
        <taxon>Agaricomycotina</taxon>
        <taxon>Agaricomycetes</taxon>
        <taxon>Cantharellales</taxon>
        <taxon>Hydnaceae</taxon>
        <taxon>Hydnum</taxon>
    </lineage>
</organism>
<reference evidence="7" key="1">
    <citation type="journal article" date="2020" name="Nat. Commun.">
        <title>Large-scale genome sequencing of mycorrhizal fungi provides insights into the early evolution of symbiotic traits.</title>
        <authorList>
            <person name="Miyauchi S."/>
            <person name="Kiss E."/>
            <person name="Kuo A."/>
            <person name="Drula E."/>
            <person name="Kohler A."/>
            <person name="Sanchez-Garcia M."/>
            <person name="Morin E."/>
            <person name="Andreopoulos B."/>
            <person name="Barry K.W."/>
            <person name="Bonito G."/>
            <person name="Buee M."/>
            <person name="Carver A."/>
            <person name="Chen C."/>
            <person name="Cichocki N."/>
            <person name="Clum A."/>
            <person name="Culley D."/>
            <person name="Crous P.W."/>
            <person name="Fauchery L."/>
            <person name="Girlanda M."/>
            <person name="Hayes R.D."/>
            <person name="Keri Z."/>
            <person name="LaButti K."/>
            <person name="Lipzen A."/>
            <person name="Lombard V."/>
            <person name="Magnuson J."/>
            <person name="Maillard F."/>
            <person name="Murat C."/>
            <person name="Nolan M."/>
            <person name="Ohm R.A."/>
            <person name="Pangilinan J."/>
            <person name="Pereira M.F."/>
            <person name="Perotto S."/>
            <person name="Peter M."/>
            <person name="Pfister S."/>
            <person name="Riley R."/>
            <person name="Sitrit Y."/>
            <person name="Stielow J.B."/>
            <person name="Szollosi G."/>
            <person name="Zifcakova L."/>
            <person name="Stursova M."/>
            <person name="Spatafora J.W."/>
            <person name="Tedersoo L."/>
            <person name="Vaario L.M."/>
            <person name="Yamada A."/>
            <person name="Yan M."/>
            <person name="Wang P."/>
            <person name="Xu J."/>
            <person name="Bruns T."/>
            <person name="Baldrian P."/>
            <person name="Vilgalys R."/>
            <person name="Dunand C."/>
            <person name="Henrissat B."/>
            <person name="Grigoriev I.V."/>
            <person name="Hibbett D."/>
            <person name="Nagy L.G."/>
            <person name="Martin F.M."/>
        </authorList>
    </citation>
    <scope>NUCLEOTIDE SEQUENCE</scope>
    <source>
        <strain evidence="7">UP504</strain>
    </source>
</reference>
<protein>
    <recommendedName>
        <fullName evidence="6">TRAF-type domain-containing protein</fullName>
    </recommendedName>
</protein>
<dbReference type="InterPro" id="IPR001293">
    <property type="entry name" value="Znf_TRAF"/>
</dbReference>
<evidence type="ECO:0000256" key="5">
    <source>
        <dbReference type="SAM" id="MobiDB-lite"/>
    </source>
</evidence>
<feature type="region of interest" description="Disordered" evidence="5">
    <location>
        <begin position="219"/>
        <end position="239"/>
    </location>
</feature>
<dbReference type="GO" id="GO:0008270">
    <property type="term" value="F:zinc ion binding"/>
    <property type="evidence" value="ECO:0007669"/>
    <property type="project" value="UniProtKB-KW"/>
</dbReference>
<sequence length="440" mass="48230">MPFTTPTATTTCTHTFCKDCITKALAFHAECPVDRSPLALTDLQPATTIVRNLVDELIVQCPNAPFGCQQTCQRQLLGSHLAHECLHVSTHCCEEDCDATLLRRDIDKHYHSAQCPAAEWTCPHCEMTLARSDRASHLLACPEATDSCTHSVNGCPWSGPRRTASTHLLTCPYESIKGFFAVNASRVSTIESENTMLRQKVDRLETMLAAAQREVESTRSSLGPWFRPPRANAPPPPERIQRRRMSVPLNTASFGFLAESDESETSGYPQTGFFDDAVPVHSSQSQPSSAEVPISPYFPALTDSAPMSSYAYSRVAPIDLSTSLEGCLTSLRNSIVTLSTSLDSLERRQDISLATETLRMHEDVASLRAIVHGLRMQVHTIMMDRNWQVSGRSGNGMNVTPVDSQPVTTHAYAPSESTTSIESTVGSTRTPYRPFAGPLS</sequence>
<proteinExistence type="predicted"/>
<feature type="region of interest" description="Disordered" evidence="5">
    <location>
        <begin position="398"/>
        <end position="440"/>
    </location>
</feature>
<dbReference type="PANTHER" id="PTHR10131">
    <property type="entry name" value="TNF RECEPTOR ASSOCIATED FACTOR"/>
    <property type="match status" value="1"/>
</dbReference>
<dbReference type="OrthoDB" id="1630758at2759"/>
<dbReference type="PANTHER" id="PTHR10131:SF94">
    <property type="entry name" value="TNF RECEPTOR-ASSOCIATED FACTOR 4"/>
    <property type="match status" value="1"/>
</dbReference>
<dbReference type="Pfam" id="PF02176">
    <property type="entry name" value="zf-TRAF"/>
    <property type="match status" value="1"/>
</dbReference>
<dbReference type="Gene3D" id="3.30.40.10">
    <property type="entry name" value="Zinc/RING finger domain, C3HC4 (zinc finger)"/>
    <property type="match status" value="2"/>
</dbReference>
<evidence type="ECO:0000259" key="6">
    <source>
        <dbReference type="PROSITE" id="PS50145"/>
    </source>
</evidence>
<dbReference type="SUPFAM" id="SSF49599">
    <property type="entry name" value="TRAF domain-like"/>
    <property type="match status" value="2"/>
</dbReference>
<evidence type="ECO:0000256" key="1">
    <source>
        <dbReference type="ARBA" id="ARBA00022723"/>
    </source>
</evidence>
<dbReference type="SUPFAM" id="SSF57850">
    <property type="entry name" value="RING/U-box"/>
    <property type="match status" value="1"/>
</dbReference>
<dbReference type="PROSITE" id="PS00518">
    <property type="entry name" value="ZF_RING_1"/>
    <property type="match status" value="1"/>
</dbReference>
<evidence type="ECO:0000313" key="7">
    <source>
        <dbReference type="EMBL" id="KAF9520296.1"/>
    </source>
</evidence>
<dbReference type="InterPro" id="IPR017907">
    <property type="entry name" value="Znf_RING_CS"/>
</dbReference>
<feature type="domain" description="TRAF-type" evidence="6">
    <location>
        <begin position="109"/>
        <end position="155"/>
    </location>
</feature>
<dbReference type="InterPro" id="IPR001841">
    <property type="entry name" value="Znf_RING"/>
</dbReference>
<comment type="caution">
    <text evidence="7">The sequence shown here is derived from an EMBL/GenBank/DDBJ whole genome shotgun (WGS) entry which is preliminary data.</text>
</comment>
<evidence type="ECO:0000313" key="8">
    <source>
        <dbReference type="Proteomes" id="UP000886523"/>
    </source>
</evidence>
<dbReference type="EMBL" id="MU128912">
    <property type="protein sequence ID" value="KAF9520296.1"/>
    <property type="molecule type" value="Genomic_DNA"/>
</dbReference>
<keyword evidence="2 4" id="KW-0863">Zinc-finger</keyword>
<dbReference type="AlphaFoldDB" id="A0A9P6DZ92"/>
<feature type="compositionally biased region" description="Polar residues" evidence="5">
    <location>
        <begin position="398"/>
        <end position="408"/>
    </location>
</feature>
<keyword evidence="3 4" id="KW-0862">Zinc</keyword>